<evidence type="ECO:0000313" key="5">
    <source>
        <dbReference type="Proteomes" id="UP001197492"/>
    </source>
</evidence>
<feature type="transmembrane region" description="Helical" evidence="1">
    <location>
        <begin position="214"/>
        <end position="236"/>
    </location>
</feature>
<accession>A0AAW4N0I6</accession>
<dbReference type="InterPro" id="IPR006541">
    <property type="entry name" value="Bacteriocin_ass"/>
</dbReference>
<dbReference type="Pfam" id="PF07242">
    <property type="entry name" value="DUF1430"/>
    <property type="match status" value="1"/>
</dbReference>
<feature type="transmembrane region" description="Helical" evidence="1">
    <location>
        <begin position="163"/>
        <end position="183"/>
    </location>
</feature>
<dbReference type="EMBL" id="JAHOEF010000092">
    <property type="protein sequence ID" value="MBV3383576.1"/>
    <property type="molecule type" value="Genomic_DNA"/>
</dbReference>
<keyword evidence="1" id="KW-1133">Transmembrane helix</keyword>
<comment type="caution">
    <text evidence="2">The sequence shown here is derived from an EMBL/GenBank/DDBJ whole genome shotgun (WGS) entry which is preliminary data.</text>
</comment>
<dbReference type="RefSeq" id="WP_217748236.1">
    <property type="nucleotide sequence ID" value="NZ_JAHOEB010000093.1"/>
</dbReference>
<feature type="transmembrane region" description="Helical" evidence="1">
    <location>
        <begin position="559"/>
        <end position="580"/>
    </location>
</feature>
<dbReference type="Proteomes" id="UP001197492">
    <property type="component" value="Unassembled WGS sequence"/>
</dbReference>
<keyword evidence="1" id="KW-0812">Transmembrane</keyword>
<dbReference type="AlphaFoldDB" id="A0AAW4N0I6"/>
<dbReference type="Proteomes" id="UP001196408">
    <property type="component" value="Unassembled WGS sequence"/>
</dbReference>
<keyword evidence="5" id="KW-1185">Reference proteome</keyword>
<evidence type="ECO:0000256" key="1">
    <source>
        <dbReference type="SAM" id="Phobius"/>
    </source>
</evidence>
<gene>
    <name evidence="2" type="ORF">KSV97_10230</name>
    <name evidence="3" type="ORF">KSW06_10165</name>
</gene>
<name>A0AAW4N0I6_9FIRM</name>
<evidence type="ECO:0000313" key="3">
    <source>
        <dbReference type="EMBL" id="MBV3393600.1"/>
    </source>
</evidence>
<feature type="transmembrane region" description="Helical" evidence="1">
    <location>
        <begin position="517"/>
        <end position="538"/>
    </location>
</feature>
<reference evidence="2 5" key="1">
    <citation type="submission" date="2021-06" db="EMBL/GenBank/DDBJ databases">
        <title>Collection of gut derived symbiotic bacterial strains cultured from healthy donors.</title>
        <authorList>
            <person name="Lin H."/>
            <person name="Littmann E."/>
            <person name="Pamer E.G."/>
        </authorList>
    </citation>
    <scope>NUCLEOTIDE SEQUENCE</scope>
    <source>
        <strain evidence="3 5">MSK.21.70</strain>
        <strain evidence="2">MSK.21.82</strain>
    </source>
</reference>
<organism evidence="2 4">
    <name type="scientific">Catenibacterium mitsuokai</name>
    <dbReference type="NCBI Taxonomy" id="100886"/>
    <lineage>
        <taxon>Bacteria</taxon>
        <taxon>Bacillati</taxon>
        <taxon>Bacillota</taxon>
        <taxon>Erysipelotrichia</taxon>
        <taxon>Erysipelotrichales</taxon>
        <taxon>Coprobacillaceae</taxon>
        <taxon>Catenibacterium</taxon>
    </lineage>
</organism>
<feature type="transmembrane region" description="Helical" evidence="1">
    <location>
        <begin position="248"/>
        <end position="268"/>
    </location>
</feature>
<feature type="transmembrane region" description="Helical" evidence="1">
    <location>
        <begin position="288"/>
        <end position="309"/>
    </location>
</feature>
<protein>
    <submittedName>
        <fullName evidence="2">DUF1430 domain-containing protein</fullName>
    </submittedName>
</protein>
<sequence>MIKRLLKCFVFISLVFLLCISVLDHSVMYFYTQSQSAINHSNHTLLASFKYGTSNEEKENIAQYLDNRNIPYYFSNYVNDTSLVYETSTSFPIKPSIKKFGSPLTDSQTITYKRIKNWHHIYEITLLTNDQSIQRYLSNDSNIIVQKNTVHEEEYSISLKDILMKYSFLYVVLLLSLFLLKVLDMIDYQKHIGIYKLHGINSKSILYQLDHQEWYSLVFFYWFVCLITDFMIGYNGNNHWILLKYEGLLFLILLALYALIEFIFYLYISSHSIKQYIVGSHLIDMKSYVLFGFKVIVVGILCVMTSVLYSSISKAQYEYKTLQSIKEKTQNMVVIDSFKGEYVTDQQGWSDILKKLQNFIDSQNSLYVESQAQFDEDILHNIPNSVRVNQNVLDIFHIKDINNHSIKPQSQTLLVPLSRKNDSSIKEYGDGYAIQYIKNNQKIYSYSTHHKHNGWLINSIIVIDENNDPYLYMIPSHNINKKLKEAGIPPVLNFIKPYNTLNEQLEELNKTIQKNIISIQLTSILMLILIYEYIFFYFKKSIMKISVLKIHGISFFKRYQKYIMLESICYVLLLLLSLFIHTIHPIMIIMILMVDWLLSLLLIYALEKIKVISCLKGDELT</sequence>
<dbReference type="EMBL" id="JAHOEL010000091">
    <property type="protein sequence ID" value="MBV3393600.1"/>
    <property type="molecule type" value="Genomic_DNA"/>
</dbReference>
<evidence type="ECO:0000313" key="2">
    <source>
        <dbReference type="EMBL" id="MBV3383576.1"/>
    </source>
</evidence>
<keyword evidence="1" id="KW-0472">Membrane</keyword>
<proteinExistence type="predicted"/>
<feature type="transmembrane region" description="Helical" evidence="1">
    <location>
        <begin position="586"/>
        <end position="606"/>
    </location>
</feature>
<evidence type="ECO:0000313" key="4">
    <source>
        <dbReference type="Proteomes" id="UP001196408"/>
    </source>
</evidence>